<gene>
    <name evidence="1" type="ORF">PanWU01x14_185160</name>
</gene>
<evidence type="ECO:0000313" key="2">
    <source>
        <dbReference type="Proteomes" id="UP000237105"/>
    </source>
</evidence>
<accession>A0A2P5C491</accession>
<protein>
    <submittedName>
        <fullName evidence="1">Uncharacterized protein</fullName>
    </submittedName>
</protein>
<feature type="non-terminal residue" evidence="1">
    <location>
        <position position="1"/>
    </location>
</feature>
<sequence length="154" mass="17162">LGGVFQRLGSAGFHVLFLPASVDRHHDLCVKAIVADGVVAEVCVKLAIPAPILHMLRDARFGRVFENVPILVLEVDHVDQRVELIPQQGVARRLPPLAIFLTVTVRGFLPRGRPLAQLGPLHPLQSQDLYHCHCYRGRGFGYLLVAFQYPEYPI</sequence>
<comment type="caution">
    <text evidence="1">The sequence shown here is derived from an EMBL/GenBank/DDBJ whole genome shotgun (WGS) entry which is preliminary data.</text>
</comment>
<organism evidence="1 2">
    <name type="scientific">Parasponia andersonii</name>
    <name type="common">Sponia andersonii</name>
    <dbReference type="NCBI Taxonomy" id="3476"/>
    <lineage>
        <taxon>Eukaryota</taxon>
        <taxon>Viridiplantae</taxon>
        <taxon>Streptophyta</taxon>
        <taxon>Embryophyta</taxon>
        <taxon>Tracheophyta</taxon>
        <taxon>Spermatophyta</taxon>
        <taxon>Magnoliopsida</taxon>
        <taxon>eudicotyledons</taxon>
        <taxon>Gunneridae</taxon>
        <taxon>Pentapetalae</taxon>
        <taxon>rosids</taxon>
        <taxon>fabids</taxon>
        <taxon>Rosales</taxon>
        <taxon>Cannabaceae</taxon>
        <taxon>Parasponia</taxon>
    </lineage>
</organism>
<dbReference type="EMBL" id="JXTB01000178">
    <property type="protein sequence ID" value="PON55838.1"/>
    <property type="molecule type" value="Genomic_DNA"/>
</dbReference>
<dbReference type="AlphaFoldDB" id="A0A2P5C491"/>
<evidence type="ECO:0000313" key="1">
    <source>
        <dbReference type="EMBL" id="PON55838.1"/>
    </source>
</evidence>
<dbReference type="Proteomes" id="UP000237105">
    <property type="component" value="Unassembled WGS sequence"/>
</dbReference>
<keyword evidence="2" id="KW-1185">Reference proteome</keyword>
<name>A0A2P5C491_PARAD</name>
<proteinExistence type="predicted"/>
<reference evidence="2" key="1">
    <citation type="submission" date="2016-06" db="EMBL/GenBank/DDBJ databases">
        <title>Parallel loss of symbiosis genes in relatives of nitrogen-fixing non-legume Parasponia.</title>
        <authorList>
            <person name="Van Velzen R."/>
            <person name="Holmer R."/>
            <person name="Bu F."/>
            <person name="Rutten L."/>
            <person name="Van Zeijl A."/>
            <person name="Liu W."/>
            <person name="Santuari L."/>
            <person name="Cao Q."/>
            <person name="Sharma T."/>
            <person name="Shen D."/>
            <person name="Roswanjaya Y."/>
            <person name="Wardhani T."/>
            <person name="Kalhor M.S."/>
            <person name="Jansen J."/>
            <person name="Van den Hoogen J."/>
            <person name="Gungor B."/>
            <person name="Hartog M."/>
            <person name="Hontelez J."/>
            <person name="Verver J."/>
            <person name="Yang W.-C."/>
            <person name="Schijlen E."/>
            <person name="Repin R."/>
            <person name="Schilthuizen M."/>
            <person name="Schranz E."/>
            <person name="Heidstra R."/>
            <person name="Miyata K."/>
            <person name="Fedorova E."/>
            <person name="Kohlen W."/>
            <person name="Bisseling T."/>
            <person name="Smit S."/>
            <person name="Geurts R."/>
        </authorList>
    </citation>
    <scope>NUCLEOTIDE SEQUENCE [LARGE SCALE GENOMIC DNA]</scope>
    <source>
        <strain evidence="2">cv. WU1-14</strain>
    </source>
</reference>